<evidence type="ECO:0000259" key="2">
    <source>
        <dbReference type="Pfam" id="PF04892"/>
    </source>
</evidence>
<feature type="transmembrane region" description="Helical" evidence="1">
    <location>
        <begin position="50"/>
        <end position="68"/>
    </location>
</feature>
<dbReference type="KEGG" id="plon:Pla110_34190"/>
<dbReference type="OrthoDB" id="288647at2"/>
<dbReference type="EMBL" id="CP036281">
    <property type="protein sequence ID" value="QDU81675.1"/>
    <property type="molecule type" value="Genomic_DNA"/>
</dbReference>
<evidence type="ECO:0000256" key="1">
    <source>
        <dbReference type="SAM" id="Phobius"/>
    </source>
</evidence>
<proteinExistence type="predicted"/>
<dbReference type="InterPro" id="IPR006976">
    <property type="entry name" value="VanZ-like"/>
</dbReference>
<evidence type="ECO:0000313" key="4">
    <source>
        <dbReference type="Proteomes" id="UP000317178"/>
    </source>
</evidence>
<gene>
    <name evidence="3" type="ORF">Pla110_34190</name>
</gene>
<sequence>MKYRYTLEELGQISRRILISYWTLLFIATHIPLWFVHMDVPKDSDKLAHFLGYGGLMFCLRGWQWVAAQQSDIQEQIENQNGNRKRYTLWFAVLVLMVYSVLDELLQIPVYRHADLHDAIADWVGLVIGAIAFYLSRPWIVRLFLVSPLETEAASE</sequence>
<organism evidence="3 4">
    <name type="scientific">Polystyrenella longa</name>
    <dbReference type="NCBI Taxonomy" id="2528007"/>
    <lineage>
        <taxon>Bacteria</taxon>
        <taxon>Pseudomonadati</taxon>
        <taxon>Planctomycetota</taxon>
        <taxon>Planctomycetia</taxon>
        <taxon>Planctomycetales</taxon>
        <taxon>Planctomycetaceae</taxon>
        <taxon>Polystyrenella</taxon>
    </lineage>
</organism>
<feature type="transmembrane region" description="Helical" evidence="1">
    <location>
        <begin position="21"/>
        <end position="38"/>
    </location>
</feature>
<dbReference type="NCBIfam" id="NF037970">
    <property type="entry name" value="vanZ_1"/>
    <property type="match status" value="1"/>
</dbReference>
<reference evidence="3 4" key="1">
    <citation type="submission" date="2019-02" db="EMBL/GenBank/DDBJ databases">
        <title>Deep-cultivation of Planctomycetes and their phenomic and genomic characterization uncovers novel biology.</title>
        <authorList>
            <person name="Wiegand S."/>
            <person name="Jogler M."/>
            <person name="Boedeker C."/>
            <person name="Pinto D."/>
            <person name="Vollmers J."/>
            <person name="Rivas-Marin E."/>
            <person name="Kohn T."/>
            <person name="Peeters S.H."/>
            <person name="Heuer A."/>
            <person name="Rast P."/>
            <person name="Oberbeckmann S."/>
            <person name="Bunk B."/>
            <person name="Jeske O."/>
            <person name="Meyerdierks A."/>
            <person name="Storesund J.E."/>
            <person name="Kallscheuer N."/>
            <person name="Luecker S."/>
            <person name="Lage O.M."/>
            <person name="Pohl T."/>
            <person name="Merkel B.J."/>
            <person name="Hornburger P."/>
            <person name="Mueller R.-W."/>
            <person name="Bruemmer F."/>
            <person name="Labrenz M."/>
            <person name="Spormann A.M."/>
            <person name="Op den Camp H."/>
            <person name="Overmann J."/>
            <person name="Amann R."/>
            <person name="Jetten M.S.M."/>
            <person name="Mascher T."/>
            <person name="Medema M.H."/>
            <person name="Devos D.P."/>
            <person name="Kaster A.-K."/>
            <person name="Ovreas L."/>
            <person name="Rohde M."/>
            <person name="Galperin M.Y."/>
            <person name="Jogler C."/>
        </authorList>
    </citation>
    <scope>NUCLEOTIDE SEQUENCE [LARGE SCALE GENOMIC DNA]</scope>
    <source>
        <strain evidence="3 4">Pla110</strain>
    </source>
</reference>
<name>A0A518CR37_9PLAN</name>
<keyword evidence="1" id="KW-0812">Transmembrane</keyword>
<feature type="domain" description="VanZ-like" evidence="2">
    <location>
        <begin position="40"/>
        <end position="135"/>
    </location>
</feature>
<feature type="transmembrane region" description="Helical" evidence="1">
    <location>
        <begin position="120"/>
        <end position="136"/>
    </location>
</feature>
<dbReference type="Pfam" id="PF04892">
    <property type="entry name" value="VanZ"/>
    <property type="match status" value="1"/>
</dbReference>
<keyword evidence="4" id="KW-1185">Reference proteome</keyword>
<feature type="transmembrane region" description="Helical" evidence="1">
    <location>
        <begin position="89"/>
        <end position="108"/>
    </location>
</feature>
<accession>A0A518CR37</accession>
<keyword evidence="1" id="KW-0472">Membrane</keyword>
<keyword evidence="1" id="KW-1133">Transmembrane helix</keyword>
<dbReference type="AlphaFoldDB" id="A0A518CR37"/>
<dbReference type="Proteomes" id="UP000317178">
    <property type="component" value="Chromosome"/>
</dbReference>
<evidence type="ECO:0000313" key="3">
    <source>
        <dbReference type="EMBL" id="QDU81675.1"/>
    </source>
</evidence>
<protein>
    <submittedName>
        <fullName evidence="3">VanZ like family protein</fullName>
    </submittedName>
</protein>
<dbReference type="RefSeq" id="WP_144997224.1">
    <property type="nucleotide sequence ID" value="NZ_CP036281.1"/>
</dbReference>